<accession>A0A5B7EWZ6</accession>
<organism evidence="1 2">
    <name type="scientific">Portunus trituberculatus</name>
    <name type="common">Swimming crab</name>
    <name type="synonym">Neptunus trituberculatus</name>
    <dbReference type="NCBI Taxonomy" id="210409"/>
    <lineage>
        <taxon>Eukaryota</taxon>
        <taxon>Metazoa</taxon>
        <taxon>Ecdysozoa</taxon>
        <taxon>Arthropoda</taxon>
        <taxon>Crustacea</taxon>
        <taxon>Multicrustacea</taxon>
        <taxon>Malacostraca</taxon>
        <taxon>Eumalacostraca</taxon>
        <taxon>Eucarida</taxon>
        <taxon>Decapoda</taxon>
        <taxon>Pleocyemata</taxon>
        <taxon>Brachyura</taxon>
        <taxon>Eubrachyura</taxon>
        <taxon>Portunoidea</taxon>
        <taxon>Portunidae</taxon>
        <taxon>Portuninae</taxon>
        <taxon>Portunus</taxon>
    </lineage>
</organism>
<evidence type="ECO:0000313" key="1">
    <source>
        <dbReference type="EMBL" id="MPC38722.1"/>
    </source>
</evidence>
<keyword evidence="2" id="KW-1185">Reference proteome</keyword>
<reference evidence="1 2" key="1">
    <citation type="submission" date="2019-05" db="EMBL/GenBank/DDBJ databases">
        <title>Another draft genome of Portunus trituberculatus and its Hox gene families provides insights of decapod evolution.</title>
        <authorList>
            <person name="Jeong J.-H."/>
            <person name="Song I."/>
            <person name="Kim S."/>
            <person name="Choi T."/>
            <person name="Kim D."/>
            <person name="Ryu S."/>
            <person name="Kim W."/>
        </authorList>
    </citation>
    <scope>NUCLEOTIDE SEQUENCE [LARGE SCALE GENOMIC DNA]</scope>
    <source>
        <tissue evidence="1">Muscle</tissue>
    </source>
</reference>
<comment type="caution">
    <text evidence="1">The sequence shown here is derived from an EMBL/GenBank/DDBJ whole genome shotgun (WGS) entry which is preliminary data.</text>
</comment>
<dbReference type="AlphaFoldDB" id="A0A5B7EWZ6"/>
<evidence type="ECO:0000313" key="2">
    <source>
        <dbReference type="Proteomes" id="UP000324222"/>
    </source>
</evidence>
<dbReference type="EMBL" id="VSRR010004152">
    <property type="protein sequence ID" value="MPC38722.1"/>
    <property type="molecule type" value="Genomic_DNA"/>
</dbReference>
<protein>
    <submittedName>
        <fullName evidence="1">Uncharacterized protein</fullName>
    </submittedName>
</protein>
<name>A0A5B7EWZ6_PORTR</name>
<sequence length="67" mass="7535">MHCTSTWDLHYTPPILYPDPCPSPPSETTSGLSASSSYPIPILHRRRFFRSAEAKSTFLSGFTFQTL</sequence>
<gene>
    <name evidence="1" type="ORF">E2C01_032234</name>
</gene>
<proteinExistence type="predicted"/>
<dbReference type="Proteomes" id="UP000324222">
    <property type="component" value="Unassembled WGS sequence"/>
</dbReference>